<keyword evidence="9" id="KW-1185">Reference proteome</keyword>
<feature type="transmembrane region" description="Helical" evidence="6">
    <location>
        <begin position="390"/>
        <end position="411"/>
    </location>
</feature>
<dbReference type="STRING" id="1901.BB341_05040"/>
<feature type="transmembrane region" description="Helical" evidence="6">
    <location>
        <begin position="47"/>
        <end position="67"/>
    </location>
</feature>
<feature type="transmembrane region" description="Helical" evidence="6">
    <location>
        <begin position="100"/>
        <end position="121"/>
    </location>
</feature>
<feature type="transmembrane region" description="Helical" evidence="6">
    <location>
        <begin position="325"/>
        <end position="346"/>
    </location>
</feature>
<evidence type="ECO:0000313" key="8">
    <source>
        <dbReference type="EMBL" id="EFG09846.1"/>
    </source>
</evidence>
<proteinExistence type="predicted"/>
<name>E2PUU9_STRCL</name>
<sequence>GERDDVVRARPTRRRTVVELTVLVLAVASAFALRQRGTGVDGGVDQLISAAPVLVSTAAALLLVRLYPLPLRLLALPLARARGLLGFLALARAGRSPATTALPLLALLVALTTAAFGGSVLSGVDAARDRAALLAVGADAQIDAGGEELPEDAARKVRALDGVRDVVAVRREFDLDLRDGGGTVVTLFAVDSQAYARLARAVGQGPFDPDDLVTDSGALPALVSPDVAERLGRAPARVNTPDGQFVVQVLGVRESLPGLAGGTFVVVDAKSLNWPLGPTTLLVTGEGPTRSELRAAAGGAALVELRSTERAAFTDAPVHGGAERIYVAAAATGAGYAVIAVLLSLLRVAPERTALLARLRTMGLTRRQGRGLLVLENLPQTLPAGVGGALVGWAAITLLAPGIDLTGLALAGRTVPDALGRVELRPDLWSLLLPALAVVVIAAGVAVLQSWAVTRRTTTTELRVGDTR</sequence>
<dbReference type="AlphaFoldDB" id="E2PUU9"/>
<dbReference type="eggNOG" id="COG0577">
    <property type="taxonomic scope" value="Bacteria"/>
</dbReference>
<feature type="transmembrane region" description="Helical" evidence="6">
    <location>
        <begin position="431"/>
        <end position="452"/>
    </location>
</feature>
<keyword evidence="4 6" id="KW-1133">Transmembrane helix</keyword>
<dbReference type="RefSeq" id="WP_003962159.1">
    <property type="nucleotide sequence ID" value="NZ_CM000913.1"/>
</dbReference>
<evidence type="ECO:0000313" key="9">
    <source>
        <dbReference type="Proteomes" id="UP000002357"/>
    </source>
</evidence>
<reference evidence="8 9" key="1">
    <citation type="journal article" date="2010" name="Genome Biol. Evol.">
        <title>The sequence of a 1.8-mb bacterial linear plasmid reveals a rich evolutionary reservoir of secondary metabolic pathways.</title>
        <authorList>
            <person name="Medema M.H."/>
            <person name="Trefzer A."/>
            <person name="Kovalchuk A."/>
            <person name="van den Berg M."/>
            <person name="Mueller U."/>
            <person name="Heijne W."/>
            <person name="Wu L."/>
            <person name="Alam M.T."/>
            <person name="Ronning C.M."/>
            <person name="Nierman W.C."/>
            <person name="Bovenberg R.A.L."/>
            <person name="Breitling R."/>
            <person name="Takano E."/>
        </authorList>
    </citation>
    <scope>NUCLEOTIDE SEQUENCE [LARGE SCALE GENOMIC DNA]</scope>
    <source>
        <strain evidence="9">ATCC 27064 / DSM 738 / JCM 4710 / NBRC 13307 / NCIMB 12785 / NRRL 3585 / VKM Ac-602</strain>
    </source>
</reference>
<feature type="non-terminal residue" evidence="8">
    <location>
        <position position="1"/>
    </location>
</feature>
<evidence type="ECO:0000259" key="7">
    <source>
        <dbReference type="Pfam" id="PF02687"/>
    </source>
</evidence>
<keyword evidence="5 6" id="KW-0472">Membrane</keyword>
<protein>
    <submittedName>
        <fullName evidence="8">Putative membrane protein</fullName>
    </submittedName>
</protein>
<evidence type="ECO:0000256" key="6">
    <source>
        <dbReference type="SAM" id="Phobius"/>
    </source>
</evidence>
<organism evidence="8 9">
    <name type="scientific">Streptomyces clavuligerus</name>
    <dbReference type="NCBI Taxonomy" id="1901"/>
    <lineage>
        <taxon>Bacteria</taxon>
        <taxon>Bacillati</taxon>
        <taxon>Actinomycetota</taxon>
        <taxon>Actinomycetes</taxon>
        <taxon>Kitasatosporales</taxon>
        <taxon>Streptomycetaceae</taxon>
        <taxon>Streptomyces</taxon>
    </lineage>
</organism>
<evidence type="ECO:0000256" key="2">
    <source>
        <dbReference type="ARBA" id="ARBA00022475"/>
    </source>
</evidence>
<dbReference type="Pfam" id="PF02687">
    <property type="entry name" value="FtsX"/>
    <property type="match status" value="1"/>
</dbReference>
<feature type="domain" description="ABC3 transporter permease C-terminal" evidence="7">
    <location>
        <begin position="336"/>
        <end position="456"/>
    </location>
</feature>
<dbReference type="Proteomes" id="UP000002357">
    <property type="component" value="Chromosome"/>
</dbReference>
<keyword evidence="3 6" id="KW-0812">Transmembrane</keyword>
<comment type="subcellular location">
    <subcellularLocation>
        <location evidence="1">Cell membrane</location>
        <topology evidence="1">Multi-pass membrane protein</topology>
    </subcellularLocation>
</comment>
<dbReference type="EMBL" id="CM000913">
    <property type="protein sequence ID" value="EFG09846.1"/>
    <property type="molecule type" value="Genomic_DNA"/>
</dbReference>
<accession>E2PUU9</accession>
<evidence type="ECO:0000256" key="5">
    <source>
        <dbReference type="ARBA" id="ARBA00023136"/>
    </source>
</evidence>
<feature type="transmembrane region" description="Helical" evidence="6">
    <location>
        <begin position="17"/>
        <end position="35"/>
    </location>
</feature>
<evidence type="ECO:0000256" key="1">
    <source>
        <dbReference type="ARBA" id="ARBA00004651"/>
    </source>
</evidence>
<evidence type="ECO:0000256" key="4">
    <source>
        <dbReference type="ARBA" id="ARBA00022989"/>
    </source>
</evidence>
<evidence type="ECO:0000256" key="3">
    <source>
        <dbReference type="ARBA" id="ARBA00022692"/>
    </source>
</evidence>
<dbReference type="InterPro" id="IPR003838">
    <property type="entry name" value="ABC3_permease_C"/>
</dbReference>
<dbReference type="GO" id="GO:0005886">
    <property type="term" value="C:plasma membrane"/>
    <property type="evidence" value="ECO:0007669"/>
    <property type="project" value="UniProtKB-SubCell"/>
</dbReference>
<keyword evidence="2" id="KW-1003">Cell membrane</keyword>
<gene>
    <name evidence="8" type="ORF">SCLAV_4774a</name>
</gene>